<dbReference type="GO" id="GO:0016020">
    <property type="term" value="C:membrane"/>
    <property type="evidence" value="ECO:0007669"/>
    <property type="project" value="UniProtKB-SubCell"/>
</dbReference>
<dbReference type="Gene3D" id="3.80.10.10">
    <property type="entry name" value="Ribonuclease Inhibitor"/>
    <property type="match status" value="1"/>
</dbReference>
<accession>A0AAE0B1W6</accession>
<keyword evidence="3" id="KW-0433">Leucine-rich repeat</keyword>
<dbReference type="EMBL" id="JANJYJ010000002">
    <property type="protein sequence ID" value="KAK3228226.1"/>
    <property type="molecule type" value="Genomic_DNA"/>
</dbReference>
<comment type="subcellular location">
    <subcellularLocation>
        <location evidence="1">Membrane</location>
        <topology evidence="1">Single-pass membrane protein</topology>
    </subcellularLocation>
</comment>
<keyword evidence="5" id="KW-0677">Repeat</keyword>
<comment type="caution">
    <text evidence="12">The sequence shown here is derived from an EMBL/GenBank/DDBJ whole genome shotgun (WGS) entry which is preliminary data.</text>
</comment>
<evidence type="ECO:0000256" key="10">
    <source>
        <dbReference type="SAM" id="MobiDB-lite"/>
    </source>
</evidence>
<protein>
    <submittedName>
        <fullName evidence="12">Uncharacterized protein</fullName>
    </submittedName>
</protein>
<sequence>MPPDGSISMPPPDGSISSSTAEAPNSGPPMRKEETVEFRTKNNSYFYQGKVLTGMSGIDLSCNKLTGLIPQQIGNLTGIRTLNLSHNNFTGPIPPTFAKLRQIESLDLSYNNLNGKIPPQLVELYSLSFFSVAHNNLSGNIPKSTQFCTYGDNGFEGNPFLYGLPLSKSCDTTTSPSSLMPRASTDNGEDNDLFDMDIFYISFIVSYIIVLLGIAIAAIYKSLLAAVFVLSG</sequence>
<evidence type="ECO:0000256" key="4">
    <source>
        <dbReference type="ARBA" id="ARBA00022692"/>
    </source>
</evidence>
<evidence type="ECO:0000256" key="2">
    <source>
        <dbReference type="ARBA" id="ARBA00009592"/>
    </source>
</evidence>
<organism evidence="12 13">
    <name type="scientific">Dipteronia sinensis</name>
    <dbReference type="NCBI Taxonomy" id="43782"/>
    <lineage>
        <taxon>Eukaryota</taxon>
        <taxon>Viridiplantae</taxon>
        <taxon>Streptophyta</taxon>
        <taxon>Embryophyta</taxon>
        <taxon>Tracheophyta</taxon>
        <taxon>Spermatophyta</taxon>
        <taxon>Magnoliopsida</taxon>
        <taxon>eudicotyledons</taxon>
        <taxon>Gunneridae</taxon>
        <taxon>Pentapetalae</taxon>
        <taxon>rosids</taxon>
        <taxon>malvids</taxon>
        <taxon>Sapindales</taxon>
        <taxon>Sapindaceae</taxon>
        <taxon>Hippocastanoideae</taxon>
        <taxon>Acereae</taxon>
        <taxon>Dipteronia</taxon>
    </lineage>
</organism>
<gene>
    <name evidence="12" type="ORF">Dsin_008088</name>
</gene>
<keyword evidence="7 11" id="KW-0472">Membrane</keyword>
<evidence type="ECO:0000313" key="13">
    <source>
        <dbReference type="Proteomes" id="UP001281410"/>
    </source>
</evidence>
<keyword evidence="8" id="KW-0675">Receptor</keyword>
<evidence type="ECO:0000256" key="11">
    <source>
        <dbReference type="SAM" id="Phobius"/>
    </source>
</evidence>
<dbReference type="InterPro" id="IPR051502">
    <property type="entry name" value="RLP_Defense_Trigger"/>
</dbReference>
<evidence type="ECO:0000256" key="7">
    <source>
        <dbReference type="ARBA" id="ARBA00023136"/>
    </source>
</evidence>
<keyword evidence="13" id="KW-1185">Reference proteome</keyword>
<dbReference type="AlphaFoldDB" id="A0AAE0B1W6"/>
<keyword evidence="4 11" id="KW-0812">Transmembrane</keyword>
<dbReference type="InterPro" id="IPR032675">
    <property type="entry name" value="LRR_dom_sf"/>
</dbReference>
<dbReference type="PANTHER" id="PTHR48062">
    <property type="entry name" value="RECEPTOR-LIKE PROTEIN 14"/>
    <property type="match status" value="1"/>
</dbReference>
<evidence type="ECO:0000256" key="1">
    <source>
        <dbReference type="ARBA" id="ARBA00004167"/>
    </source>
</evidence>
<evidence type="ECO:0000313" key="12">
    <source>
        <dbReference type="EMBL" id="KAK3228226.1"/>
    </source>
</evidence>
<keyword evidence="9" id="KW-0325">Glycoprotein</keyword>
<name>A0AAE0B1W6_9ROSI</name>
<dbReference type="PRINTS" id="PR00019">
    <property type="entry name" value="LEURICHRPT"/>
</dbReference>
<dbReference type="PANTHER" id="PTHR48062:SF21">
    <property type="entry name" value="RECEPTOR-LIKE PROTEIN 12"/>
    <property type="match status" value="1"/>
</dbReference>
<dbReference type="Pfam" id="PF00560">
    <property type="entry name" value="LRR_1"/>
    <property type="match status" value="3"/>
</dbReference>
<feature type="region of interest" description="Disordered" evidence="10">
    <location>
        <begin position="1"/>
        <end position="35"/>
    </location>
</feature>
<evidence type="ECO:0000256" key="6">
    <source>
        <dbReference type="ARBA" id="ARBA00022989"/>
    </source>
</evidence>
<comment type="similarity">
    <text evidence="2">Belongs to the RLP family.</text>
</comment>
<dbReference type="FunFam" id="3.80.10.10:FF:000111">
    <property type="entry name" value="LRR receptor-like serine/threonine-protein kinase ERECTA"/>
    <property type="match status" value="1"/>
</dbReference>
<proteinExistence type="inferred from homology"/>
<feature type="compositionally biased region" description="Pro residues" evidence="10">
    <location>
        <begin position="1"/>
        <end position="13"/>
    </location>
</feature>
<evidence type="ECO:0000256" key="5">
    <source>
        <dbReference type="ARBA" id="ARBA00022737"/>
    </source>
</evidence>
<evidence type="ECO:0000256" key="3">
    <source>
        <dbReference type="ARBA" id="ARBA00022614"/>
    </source>
</evidence>
<reference evidence="12" key="1">
    <citation type="journal article" date="2023" name="Plant J.">
        <title>Genome sequences and population genomics provide insights into the demographic history, inbreeding, and mutation load of two 'living fossil' tree species of Dipteronia.</title>
        <authorList>
            <person name="Feng Y."/>
            <person name="Comes H.P."/>
            <person name="Chen J."/>
            <person name="Zhu S."/>
            <person name="Lu R."/>
            <person name="Zhang X."/>
            <person name="Li P."/>
            <person name="Qiu J."/>
            <person name="Olsen K.M."/>
            <person name="Qiu Y."/>
        </authorList>
    </citation>
    <scope>NUCLEOTIDE SEQUENCE</scope>
    <source>
        <strain evidence="12">NBL</strain>
    </source>
</reference>
<evidence type="ECO:0000256" key="8">
    <source>
        <dbReference type="ARBA" id="ARBA00023170"/>
    </source>
</evidence>
<dbReference type="InterPro" id="IPR001611">
    <property type="entry name" value="Leu-rich_rpt"/>
</dbReference>
<dbReference type="SUPFAM" id="SSF52058">
    <property type="entry name" value="L domain-like"/>
    <property type="match status" value="1"/>
</dbReference>
<dbReference type="Proteomes" id="UP001281410">
    <property type="component" value="Unassembled WGS sequence"/>
</dbReference>
<feature type="transmembrane region" description="Helical" evidence="11">
    <location>
        <begin position="198"/>
        <end position="220"/>
    </location>
</feature>
<keyword evidence="6 11" id="KW-1133">Transmembrane helix</keyword>
<evidence type="ECO:0000256" key="9">
    <source>
        <dbReference type="ARBA" id="ARBA00023180"/>
    </source>
</evidence>